<proteinExistence type="predicted"/>
<dbReference type="AlphaFoldDB" id="A0A0F7G024"/>
<organism evidence="2 3">
    <name type="scientific">Streptomyces xiamenensis</name>
    <dbReference type="NCBI Taxonomy" id="408015"/>
    <lineage>
        <taxon>Bacteria</taxon>
        <taxon>Bacillati</taxon>
        <taxon>Actinomycetota</taxon>
        <taxon>Actinomycetes</taxon>
        <taxon>Kitasatosporales</taxon>
        <taxon>Streptomycetaceae</taxon>
        <taxon>Streptomyces</taxon>
    </lineage>
</organism>
<evidence type="ECO:0000256" key="1">
    <source>
        <dbReference type="SAM" id="MobiDB-lite"/>
    </source>
</evidence>
<dbReference type="Proteomes" id="UP000034034">
    <property type="component" value="Chromosome"/>
</dbReference>
<dbReference type="HOGENOM" id="CLU_208638_0_0_11"/>
<dbReference type="STRING" id="408015.SXIM_43480"/>
<feature type="region of interest" description="Disordered" evidence="1">
    <location>
        <begin position="1"/>
        <end position="24"/>
    </location>
</feature>
<evidence type="ECO:0000313" key="3">
    <source>
        <dbReference type="Proteomes" id="UP000034034"/>
    </source>
</evidence>
<sequence>MKSTLSVRSTANPRRTTLAHLRDAQELAPAPVTYTLSEELPGQTANPRRTILMKLPDAG</sequence>
<name>A0A0F7G024_9ACTN</name>
<accession>A0A0F7G024</accession>
<protein>
    <submittedName>
        <fullName evidence="2">Uncharacterized protein</fullName>
    </submittedName>
</protein>
<dbReference type="EMBL" id="CP009922">
    <property type="protein sequence ID" value="AKG45732.1"/>
    <property type="molecule type" value="Genomic_DNA"/>
</dbReference>
<evidence type="ECO:0000313" key="2">
    <source>
        <dbReference type="EMBL" id="AKG45732.1"/>
    </source>
</evidence>
<dbReference type="PATRIC" id="fig|408015.6.peg.4403"/>
<feature type="compositionally biased region" description="Polar residues" evidence="1">
    <location>
        <begin position="1"/>
        <end position="15"/>
    </location>
</feature>
<reference evidence="2" key="1">
    <citation type="submission" date="2019-08" db="EMBL/GenBank/DDBJ databases">
        <title>Complete genome sequence of a mangrove-derived Streptomyces xiamenensis.</title>
        <authorList>
            <person name="Xu J."/>
        </authorList>
    </citation>
    <scope>NUCLEOTIDE SEQUENCE</scope>
    <source>
        <strain evidence="2">318</strain>
    </source>
</reference>
<keyword evidence="3" id="KW-1185">Reference proteome</keyword>
<dbReference type="RefSeq" id="WP_030738923.1">
    <property type="nucleotide sequence ID" value="NZ_CBDRAA010000059.1"/>
</dbReference>
<dbReference type="KEGG" id="sxi:SXIM_43480"/>
<gene>
    <name evidence="2" type="ORF">SXIM_43480</name>
</gene>